<comment type="similarity">
    <text evidence="1">Belongs to the helicase family.</text>
</comment>
<evidence type="ECO:0000313" key="3">
    <source>
        <dbReference type="EMBL" id="KAJ8873376.1"/>
    </source>
</evidence>
<reference evidence="3 4" key="1">
    <citation type="submission" date="2023-02" db="EMBL/GenBank/DDBJ databases">
        <title>LHISI_Scaffold_Assembly.</title>
        <authorList>
            <person name="Stuart O.P."/>
            <person name="Cleave R."/>
            <person name="Magrath M.J.L."/>
            <person name="Mikheyev A.S."/>
        </authorList>
    </citation>
    <scope>NUCLEOTIDE SEQUENCE [LARGE SCALE GENOMIC DNA]</scope>
    <source>
        <strain evidence="3">Daus_M_001</strain>
        <tissue evidence="3">Leg muscle</tissue>
    </source>
</reference>
<organism evidence="3 4">
    <name type="scientific">Dryococelus australis</name>
    <dbReference type="NCBI Taxonomy" id="614101"/>
    <lineage>
        <taxon>Eukaryota</taxon>
        <taxon>Metazoa</taxon>
        <taxon>Ecdysozoa</taxon>
        <taxon>Arthropoda</taxon>
        <taxon>Hexapoda</taxon>
        <taxon>Insecta</taxon>
        <taxon>Pterygota</taxon>
        <taxon>Neoptera</taxon>
        <taxon>Polyneoptera</taxon>
        <taxon>Phasmatodea</taxon>
        <taxon>Verophasmatodea</taxon>
        <taxon>Anareolatae</taxon>
        <taxon>Phasmatidae</taxon>
        <taxon>Eurycanthinae</taxon>
        <taxon>Dryococelus</taxon>
    </lineage>
</organism>
<dbReference type="Pfam" id="PF05970">
    <property type="entry name" value="PIF1"/>
    <property type="match status" value="1"/>
</dbReference>
<keyword evidence="1" id="KW-0547">Nucleotide-binding</keyword>
<keyword evidence="1" id="KW-0347">Helicase</keyword>
<keyword evidence="1" id="KW-0227">DNA damage</keyword>
<keyword evidence="1" id="KW-0067">ATP-binding</keyword>
<accession>A0ABQ9GMW4</accession>
<comment type="catalytic activity">
    <reaction evidence="1">
        <text>ATP + H2O = ADP + phosphate + H(+)</text>
        <dbReference type="Rhea" id="RHEA:13065"/>
        <dbReference type="ChEBI" id="CHEBI:15377"/>
        <dbReference type="ChEBI" id="CHEBI:15378"/>
        <dbReference type="ChEBI" id="CHEBI:30616"/>
        <dbReference type="ChEBI" id="CHEBI:43474"/>
        <dbReference type="ChEBI" id="CHEBI:456216"/>
        <dbReference type="EC" id="5.6.2.3"/>
    </reaction>
</comment>
<protein>
    <recommendedName>
        <fullName evidence="1">ATP-dependent DNA helicase</fullName>
        <ecNumber evidence="1">5.6.2.3</ecNumber>
    </recommendedName>
</protein>
<evidence type="ECO:0000313" key="4">
    <source>
        <dbReference type="Proteomes" id="UP001159363"/>
    </source>
</evidence>
<keyword evidence="4" id="KW-1185">Reference proteome</keyword>
<keyword evidence="1" id="KW-0234">DNA repair</keyword>
<comment type="caution">
    <text evidence="3">The sequence shown here is derived from an EMBL/GenBank/DDBJ whole genome shotgun (WGS) entry which is preliminary data.</text>
</comment>
<keyword evidence="1" id="KW-0233">DNA recombination</keyword>
<gene>
    <name evidence="3" type="ORF">PR048_027012</name>
</gene>
<evidence type="ECO:0000259" key="2">
    <source>
        <dbReference type="Pfam" id="PF05970"/>
    </source>
</evidence>
<feature type="domain" description="DNA helicase Pif1-like DEAD-box helicase" evidence="2">
    <location>
        <begin position="62"/>
        <end position="169"/>
    </location>
</feature>
<dbReference type="Proteomes" id="UP001159363">
    <property type="component" value="Chromosome 10"/>
</dbReference>
<evidence type="ECO:0000256" key="1">
    <source>
        <dbReference type="RuleBase" id="RU363044"/>
    </source>
</evidence>
<proteinExistence type="inferred from homology"/>
<dbReference type="EC" id="5.6.2.3" evidence="1"/>
<name>A0ABQ9GMW4_9NEOP</name>
<dbReference type="EMBL" id="JARBHB010000011">
    <property type="protein sequence ID" value="KAJ8873376.1"/>
    <property type="molecule type" value="Genomic_DNA"/>
</dbReference>
<comment type="cofactor">
    <cofactor evidence="1">
        <name>Mg(2+)</name>
        <dbReference type="ChEBI" id="CHEBI:18420"/>
    </cofactor>
</comment>
<keyword evidence="1" id="KW-0378">Hydrolase</keyword>
<sequence>MGGSLLQYGLSQPTSSEAVLENIDCLRETSYDKQALIPKVTNSEIAAHSAIRFLYCIEPGGGYVFFMDTPGGTGNTFFHILTPSKDRSNRGIALAVAYYVITAILLKVGKTVITDQAVPQYYLGKPLLHNIAKQSYMVCVMQDSKFIVWGESTMACKAELGVLSRKFKD</sequence>
<dbReference type="InterPro" id="IPR010285">
    <property type="entry name" value="DNA_helicase_pif1-like_DEAD"/>
</dbReference>